<dbReference type="GO" id="GO:0010256">
    <property type="term" value="P:endomembrane system organization"/>
    <property type="evidence" value="ECO:0007669"/>
    <property type="project" value="TreeGrafter"/>
</dbReference>
<gene>
    <name evidence="7" type="ORF">GIB67_019446</name>
</gene>
<dbReference type="EMBL" id="JACGCM010001222">
    <property type="protein sequence ID" value="KAF6158407.1"/>
    <property type="molecule type" value="Genomic_DNA"/>
</dbReference>
<evidence type="ECO:0000256" key="5">
    <source>
        <dbReference type="ARBA" id="ARBA00023136"/>
    </source>
</evidence>
<feature type="transmembrane region" description="Helical" evidence="6">
    <location>
        <begin position="186"/>
        <end position="205"/>
    </location>
</feature>
<reference evidence="7 8" key="1">
    <citation type="journal article" date="2020" name="IScience">
        <title>Genome Sequencing of the Endangered Kingdonia uniflora (Circaeasteraceae, Ranunculales) Reveals Potential Mechanisms of Evolutionary Specialization.</title>
        <authorList>
            <person name="Sun Y."/>
            <person name="Deng T."/>
            <person name="Zhang A."/>
            <person name="Moore M.J."/>
            <person name="Landis J.B."/>
            <person name="Lin N."/>
            <person name="Zhang H."/>
            <person name="Zhang X."/>
            <person name="Huang J."/>
            <person name="Zhang X."/>
            <person name="Sun H."/>
            <person name="Wang H."/>
        </authorList>
    </citation>
    <scope>NUCLEOTIDE SEQUENCE [LARGE SCALE GENOMIC DNA]</scope>
    <source>
        <strain evidence="7">TB1705</strain>
        <tissue evidence="7">Leaf</tissue>
    </source>
</reference>
<keyword evidence="5 6" id="KW-0472">Membrane</keyword>
<proteinExistence type="inferred from homology"/>
<sequence length="220" mass="24426">MSLRPRTTTTIKTITAQETTRSSEITEQEIEIRKPAPVTSLPQRAITQTLASTAHLANLLPTGTLLAFQILTPTFTNNGTCDAVTRPLTQILLMLLAVSCFLASFTDSFRSPDGQIYYGLATFRGMWLFDYQTTGSTLPEFSKYRLRFIDYVHAVLSVFVFVAIALRDSNVLNCFYPHPGNEAQEFFNIVPLGIGLVCSLMFVVFPTRRHGIGYPVSSGN</sequence>
<accession>A0A7J7MUB0</accession>
<dbReference type="AlphaFoldDB" id="A0A7J7MUB0"/>
<evidence type="ECO:0000256" key="4">
    <source>
        <dbReference type="ARBA" id="ARBA00022989"/>
    </source>
</evidence>
<dbReference type="GO" id="GO:0016020">
    <property type="term" value="C:membrane"/>
    <property type="evidence" value="ECO:0007669"/>
    <property type="project" value="UniProtKB-SubCell"/>
</dbReference>
<evidence type="ECO:0000313" key="8">
    <source>
        <dbReference type="Proteomes" id="UP000541444"/>
    </source>
</evidence>
<evidence type="ECO:0000256" key="1">
    <source>
        <dbReference type="ARBA" id="ARBA00004141"/>
    </source>
</evidence>
<dbReference type="Proteomes" id="UP000541444">
    <property type="component" value="Unassembled WGS sequence"/>
</dbReference>
<dbReference type="GO" id="GO:0005737">
    <property type="term" value="C:cytoplasm"/>
    <property type="evidence" value="ECO:0007669"/>
    <property type="project" value="UniProtKB-ARBA"/>
</dbReference>
<comment type="subcellular location">
    <subcellularLocation>
        <location evidence="1">Membrane</location>
        <topology evidence="1">Multi-pass membrane protein</topology>
    </subcellularLocation>
</comment>
<dbReference type="OrthoDB" id="525686at2759"/>
<evidence type="ECO:0000313" key="7">
    <source>
        <dbReference type="EMBL" id="KAF6158407.1"/>
    </source>
</evidence>
<dbReference type="InterPro" id="IPR007770">
    <property type="entry name" value="DMP"/>
</dbReference>
<name>A0A7J7MUB0_9MAGN</name>
<dbReference type="Pfam" id="PF05078">
    <property type="entry name" value="DUF679"/>
    <property type="match status" value="1"/>
</dbReference>
<dbReference type="PANTHER" id="PTHR31621">
    <property type="entry name" value="PROTEIN DMP3"/>
    <property type="match status" value="1"/>
</dbReference>
<protein>
    <submittedName>
        <fullName evidence="7">Uncharacterized protein</fullName>
    </submittedName>
</protein>
<organism evidence="7 8">
    <name type="scientific">Kingdonia uniflora</name>
    <dbReference type="NCBI Taxonomy" id="39325"/>
    <lineage>
        <taxon>Eukaryota</taxon>
        <taxon>Viridiplantae</taxon>
        <taxon>Streptophyta</taxon>
        <taxon>Embryophyta</taxon>
        <taxon>Tracheophyta</taxon>
        <taxon>Spermatophyta</taxon>
        <taxon>Magnoliopsida</taxon>
        <taxon>Ranunculales</taxon>
        <taxon>Circaeasteraceae</taxon>
        <taxon>Kingdonia</taxon>
    </lineage>
</organism>
<evidence type="ECO:0000256" key="6">
    <source>
        <dbReference type="SAM" id="Phobius"/>
    </source>
</evidence>
<evidence type="ECO:0000256" key="3">
    <source>
        <dbReference type="ARBA" id="ARBA00022692"/>
    </source>
</evidence>
<keyword evidence="8" id="KW-1185">Reference proteome</keyword>
<evidence type="ECO:0000256" key="2">
    <source>
        <dbReference type="ARBA" id="ARBA00008707"/>
    </source>
</evidence>
<feature type="transmembrane region" description="Helical" evidence="6">
    <location>
        <begin position="148"/>
        <end position="166"/>
    </location>
</feature>
<dbReference type="PANTHER" id="PTHR31621:SF1">
    <property type="entry name" value="PROTEIN DMP5"/>
    <property type="match status" value="1"/>
</dbReference>
<keyword evidence="4 6" id="KW-1133">Transmembrane helix</keyword>
<comment type="caution">
    <text evidence="7">The sequence shown here is derived from an EMBL/GenBank/DDBJ whole genome shotgun (WGS) entry which is preliminary data.</text>
</comment>
<comment type="similarity">
    <text evidence="2">Belongs to the plant DMP1 protein family.</text>
</comment>
<keyword evidence="3 6" id="KW-0812">Transmembrane</keyword>